<keyword evidence="2 6" id="KW-0396">Initiation factor</keyword>
<evidence type="ECO:0000256" key="6">
    <source>
        <dbReference type="RuleBase" id="RU004374"/>
    </source>
</evidence>
<dbReference type="InterPro" id="IPR001040">
    <property type="entry name" value="TIF_eIF_4E"/>
</dbReference>
<dbReference type="Pfam" id="PF01652">
    <property type="entry name" value="IF4E"/>
    <property type="match status" value="1"/>
</dbReference>
<gene>
    <name evidence="7" type="ORF">STCU_06147</name>
</gene>
<reference evidence="7 8" key="1">
    <citation type="journal article" date="2013" name="PLoS ONE">
        <title>Predicting the Proteins of Angomonas deanei, Strigomonas culicis and Their Respective Endosymbionts Reveals New Aspects of the Trypanosomatidae Family.</title>
        <authorList>
            <person name="Motta M.C."/>
            <person name="Martins A.C."/>
            <person name="de Souza S.S."/>
            <person name="Catta-Preta C.M."/>
            <person name="Silva R."/>
            <person name="Klein C.C."/>
            <person name="de Almeida L.G."/>
            <person name="de Lima Cunha O."/>
            <person name="Ciapina L.P."/>
            <person name="Brocchi M."/>
            <person name="Colabardini A.C."/>
            <person name="de Araujo Lima B."/>
            <person name="Machado C.R."/>
            <person name="de Almeida Soares C.M."/>
            <person name="Probst C.M."/>
            <person name="de Menezes C.B."/>
            <person name="Thompson C.E."/>
            <person name="Bartholomeu D.C."/>
            <person name="Gradia D.F."/>
            <person name="Pavoni D.P."/>
            <person name="Grisard E.C."/>
            <person name="Fantinatti-Garboggini F."/>
            <person name="Marchini F.K."/>
            <person name="Rodrigues-Luiz G.F."/>
            <person name="Wagner G."/>
            <person name="Goldman G.H."/>
            <person name="Fietto J.L."/>
            <person name="Elias M.C."/>
            <person name="Goldman M.H."/>
            <person name="Sagot M.F."/>
            <person name="Pereira M."/>
            <person name="Stoco P.H."/>
            <person name="de Mendonca-Neto R.P."/>
            <person name="Teixeira S.M."/>
            <person name="Maciel T.E."/>
            <person name="de Oliveira Mendes T.A."/>
            <person name="Urmenyi T.P."/>
            <person name="de Souza W."/>
            <person name="Schenkman S."/>
            <person name="de Vasconcelos A.T."/>
        </authorList>
    </citation>
    <scope>NUCLEOTIDE SEQUENCE [LARGE SCALE GENOMIC DNA]</scope>
</reference>
<protein>
    <submittedName>
        <fullName evidence="7">Translation initiation factor 4E</fullName>
    </submittedName>
</protein>
<evidence type="ECO:0000256" key="5">
    <source>
        <dbReference type="ARBA" id="ARBA00022917"/>
    </source>
</evidence>
<organism evidence="7 8">
    <name type="scientific">Strigomonas culicis</name>
    <dbReference type="NCBI Taxonomy" id="28005"/>
    <lineage>
        <taxon>Eukaryota</taxon>
        <taxon>Discoba</taxon>
        <taxon>Euglenozoa</taxon>
        <taxon>Kinetoplastea</taxon>
        <taxon>Metakinetoplastina</taxon>
        <taxon>Trypanosomatida</taxon>
        <taxon>Trypanosomatidae</taxon>
        <taxon>Strigomonadinae</taxon>
        <taxon>Strigomonas</taxon>
    </lineage>
</organism>
<comment type="caution">
    <text evidence="7">The sequence shown here is derived from an EMBL/GenBank/DDBJ whole genome shotgun (WGS) entry which is preliminary data.</text>
</comment>
<dbReference type="OrthoDB" id="590761at2759"/>
<evidence type="ECO:0000256" key="3">
    <source>
        <dbReference type="ARBA" id="ARBA00022845"/>
    </source>
</evidence>
<dbReference type="GO" id="GO:0006417">
    <property type="term" value="P:regulation of translation"/>
    <property type="evidence" value="ECO:0007669"/>
    <property type="project" value="UniProtKB-KW"/>
</dbReference>
<evidence type="ECO:0000313" key="7">
    <source>
        <dbReference type="EMBL" id="EPY26653.1"/>
    </source>
</evidence>
<dbReference type="Proteomes" id="UP000015354">
    <property type="component" value="Unassembled WGS sequence"/>
</dbReference>
<evidence type="ECO:0000256" key="2">
    <source>
        <dbReference type="ARBA" id="ARBA00022540"/>
    </source>
</evidence>
<dbReference type="PANTHER" id="PTHR11960:SF8">
    <property type="entry name" value="EUKARYOTIC TRANSLATION INITIATION FACTOR 4E1-RELATED"/>
    <property type="match status" value="1"/>
</dbReference>
<proteinExistence type="inferred from homology"/>
<dbReference type="GO" id="GO:0016281">
    <property type="term" value="C:eukaryotic translation initiation factor 4F complex"/>
    <property type="evidence" value="ECO:0007669"/>
    <property type="project" value="TreeGrafter"/>
</dbReference>
<keyword evidence="3" id="KW-0810">Translation regulation</keyword>
<dbReference type="GO" id="GO:0000340">
    <property type="term" value="F:RNA 7-methylguanosine cap binding"/>
    <property type="evidence" value="ECO:0007669"/>
    <property type="project" value="TreeGrafter"/>
</dbReference>
<evidence type="ECO:0000256" key="4">
    <source>
        <dbReference type="ARBA" id="ARBA00022884"/>
    </source>
</evidence>
<dbReference type="AlphaFoldDB" id="S9UCM0"/>
<dbReference type="Gene3D" id="3.30.760.10">
    <property type="entry name" value="RNA Cap, Translation Initiation Factor Eif4e"/>
    <property type="match status" value="1"/>
</dbReference>
<keyword evidence="5 6" id="KW-0648">Protein biosynthesis</keyword>
<evidence type="ECO:0000313" key="8">
    <source>
        <dbReference type="Proteomes" id="UP000015354"/>
    </source>
</evidence>
<keyword evidence="8" id="KW-1185">Reference proteome</keyword>
<dbReference type="InterPro" id="IPR023398">
    <property type="entry name" value="TIF_eIF4e-like"/>
</dbReference>
<dbReference type="GO" id="GO:0003743">
    <property type="term" value="F:translation initiation factor activity"/>
    <property type="evidence" value="ECO:0007669"/>
    <property type="project" value="UniProtKB-KW"/>
</dbReference>
<comment type="similarity">
    <text evidence="1 6">Belongs to the eukaryotic initiation factor 4E family.</text>
</comment>
<dbReference type="SUPFAM" id="SSF55418">
    <property type="entry name" value="eIF4e-like"/>
    <property type="match status" value="1"/>
</dbReference>
<sequence length="261" mass="29024">MTDVATHPCTEMEEPSLTLLWGTWELWCDLPPLSGAAESGGSWLDQVKSIGLFDSAEGFWGLFNCTLLPSQLPPNGSYYLFRKHIAPMWEHEANRRGGRWVMTFTVPAPSEATPHSSEGEEEALLPVDLAWQRMCLAAIGELFPCAEEELCGITISRGKPRSGTGHAEIKLNVWTRTATDEETQLRIAKFIKSTLASELQDASLEARSPTTPERDFTPTQTILQPKTICYMAHREVIEAKQQYSKGTMGGGMRSFKPKYVA</sequence>
<dbReference type="PANTHER" id="PTHR11960">
    <property type="entry name" value="EUKARYOTIC TRANSLATION INITIATION FACTOR 4E RELATED"/>
    <property type="match status" value="1"/>
</dbReference>
<accession>S9UCM0</accession>
<keyword evidence="4 6" id="KW-0694">RNA-binding</keyword>
<name>S9UCM0_9TRYP</name>
<evidence type="ECO:0000256" key="1">
    <source>
        <dbReference type="ARBA" id="ARBA00009860"/>
    </source>
</evidence>
<dbReference type="EMBL" id="ATMH01006147">
    <property type="protein sequence ID" value="EPY26653.1"/>
    <property type="molecule type" value="Genomic_DNA"/>
</dbReference>